<evidence type="ECO:0000313" key="3">
    <source>
        <dbReference type="Proteomes" id="UP000515152"/>
    </source>
</evidence>
<feature type="compositionally biased region" description="Polar residues" evidence="1">
    <location>
        <begin position="144"/>
        <end position="161"/>
    </location>
</feature>
<dbReference type="InterPro" id="IPR049467">
    <property type="entry name" value="UBAP-1-like_UBA2"/>
</dbReference>
<feature type="compositionally biased region" description="Polar residues" evidence="1">
    <location>
        <begin position="176"/>
        <end position="191"/>
    </location>
</feature>
<dbReference type="Proteomes" id="UP000515152">
    <property type="component" value="Chromosome 3"/>
</dbReference>
<feature type="compositionally biased region" description="Pro residues" evidence="1">
    <location>
        <begin position="162"/>
        <end position="171"/>
    </location>
</feature>
<dbReference type="SUPFAM" id="SSF46934">
    <property type="entry name" value="UBA-like"/>
    <property type="match status" value="2"/>
</dbReference>
<dbReference type="InterPro" id="IPR038870">
    <property type="entry name" value="UBAP1"/>
</dbReference>
<accession>A0A8M1KNV8</accession>
<dbReference type="GO" id="GO:0000813">
    <property type="term" value="C:ESCRT I complex"/>
    <property type="evidence" value="ECO:0007669"/>
    <property type="project" value="InterPro"/>
</dbReference>
<feature type="region of interest" description="Disordered" evidence="1">
    <location>
        <begin position="1"/>
        <end position="220"/>
    </location>
</feature>
<feature type="compositionally biased region" description="Basic residues" evidence="1">
    <location>
        <begin position="192"/>
        <end position="208"/>
    </location>
</feature>
<protein>
    <submittedName>
        <fullName evidence="4">Ubiquitin-associated protein 1-like</fullName>
    </submittedName>
</protein>
<evidence type="ECO:0000259" key="2">
    <source>
        <dbReference type="PROSITE" id="PS50030"/>
    </source>
</evidence>
<dbReference type="PANTHER" id="PTHR15960">
    <property type="entry name" value="LD44032P"/>
    <property type="match status" value="1"/>
</dbReference>
<dbReference type="GO" id="GO:0043130">
    <property type="term" value="F:ubiquitin binding"/>
    <property type="evidence" value="ECO:0007669"/>
    <property type="project" value="InterPro"/>
</dbReference>
<evidence type="ECO:0000256" key="1">
    <source>
        <dbReference type="SAM" id="MobiDB-lite"/>
    </source>
</evidence>
<name>A0A8M1KNV8_CLUHA</name>
<dbReference type="InterPro" id="IPR015940">
    <property type="entry name" value="UBA"/>
</dbReference>
<feature type="domain" description="UBA" evidence="2">
    <location>
        <begin position="255"/>
        <end position="301"/>
    </location>
</feature>
<dbReference type="GO" id="GO:0043162">
    <property type="term" value="P:ubiquitin-dependent protein catabolic process via the multivesicular body sorting pathway"/>
    <property type="evidence" value="ECO:0007669"/>
    <property type="project" value="InterPro"/>
</dbReference>
<dbReference type="PROSITE" id="PS50030">
    <property type="entry name" value="UBA"/>
    <property type="match status" value="1"/>
</dbReference>
<dbReference type="Gene3D" id="1.20.120.1920">
    <property type="entry name" value="UBAP1 SOUBA domain"/>
    <property type="match status" value="1"/>
</dbReference>
<evidence type="ECO:0000313" key="4">
    <source>
        <dbReference type="RefSeq" id="XP_042563394.1"/>
    </source>
</evidence>
<dbReference type="InterPro" id="IPR042575">
    <property type="entry name" value="UBAP1_C"/>
</dbReference>
<dbReference type="GeneID" id="105913129"/>
<reference evidence="4" key="1">
    <citation type="submission" date="2025-08" db="UniProtKB">
        <authorList>
            <consortium name="RefSeq"/>
        </authorList>
    </citation>
    <scope>IDENTIFICATION</scope>
</reference>
<dbReference type="CDD" id="cd14316">
    <property type="entry name" value="UBA2_UBAP1_like"/>
    <property type="match status" value="1"/>
</dbReference>
<dbReference type="RefSeq" id="XP_042563394.1">
    <property type="nucleotide sequence ID" value="XM_042707460.1"/>
</dbReference>
<dbReference type="InterPro" id="IPR009060">
    <property type="entry name" value="UBA-like_sf"/>
</dbReference>
<dbReference type="PANTHER" id="PTHR15960:SF3">
    <property type="entry name" value="UBIQUITIN-ASSOCIATED PROTEIN 1-LIKE"/>
    <property type="match status" value="1"/>
</dbReference>
<organism evidence="3 4">
    <name type="scientific">Clupea harengus</name>
    <name type="common">Atlantic herring</name>
    <dbReference type="NCBI Taxonomy" id="7950"/>
    <lineage>
        <taxon>Eukaryota</taxon>
        <taxon>Metazoa</taxon>
        <taxon>Chordata</taxon>
        <taxon>Craniata</taxon>
        <taxon>Vertebrata</taxon>
        <taxon>Euteleostomi</taxon>
        <taxon>Actinopterygii</taxon>
        <taxon>Neopterygii</taxon>
        <taxon>Teleostei</taxon>
        <taxon>Clupei</taxon>
        <taxon>Clupeiformes</taxon>
        <taxon>Clupeoidei</taxon>
        <taxon>Clupeidae</taxon>
        <taxon>Clupea</taxon>
    </lineage>
</organism>
<dbReference type="OrthoDB" id="2018023at2759"/>
<dbReference type="Pfam" id="PF21267">
    <property type="entry name" value="UBAP-1_UBA2"/>
    <property type="match status" value="1"/>
</dbReference>
<feature type="compositionally biased region" description="Low complexity" evidence="1">
    <location>
        <begin position="91"/>
        <end position="107"/>
    </location>
</feature>
<dbReference type="AlphaFoldDB" id="A0A8M1KNV8"/>
<sequence length="337" mass="37183">MMLSSPQESRSSRRRNVESWESRRRPRSNSLGAADAGYPPQHRSVKFLVESEWDAGGYSEDDEGSPTEDVPFLSCQCGERPRSSGAKRQGSRQSSSPHRSGPSSPRNAPRPRRSVSTGQDLQLAGAPQRMNSPQRHGQRASMMRRSTSGSNGRRHSMSQQSPAPPPPPAPVPAISSLMQPRPSSAGNLSSSRSHKPTAQRTQRCKTSHGRASGQDSSSELLSALSQDERELLGVVTERGYSVRTAIITLQRTGLRKPEQILSYLAACKRLSGLGYDRAQVEEALEMFQNSESKAAEFLLLLTQFNEMGFQQHAIKEVLLVHGNHRERALEELMMNTI</sequence>
<dbReference type="KEGG" id="char:105913129"/>
<proteinExistence type="predicted"/>
<gene>
    <name evidence="4" type="primary">LOC105913129</name>
</gene>
<keyword evidence="3" id="KW-1185">Reference proteome</keyword>